<proteinExistence type="predicted"/>
<evidence type="ECO:0000313" key="2">
    <source>
        <dbReference type="Proteomes" id="UP000233769"/>
    </source>
</evidence>
<reference evidence="2" key="1">
    <citation type="submission" date="2017-10" db="EMBL/GenBank/DDBJ databases">
        <authorList>
            <person name="Regsiter A."/>
            <person name="William W."/>
        </authorList>
    </citation>
    <scope>NUCLEOTIDE SEQUENCE [LARGE SCALE GENOMIC DNA]</scope>
</reference>
<dbReference type="EMBL" id="LT962688">
    <property type="protein sequence ID" value="SOR26679.1"/>
    <property type="molecule type" value="Genomic_DNA"/>
</dbReference>
<sequence>MRLIAGEEGEKALIGANLYASVTFDCAEHPLLIAAEMRAIPMIVAVQFPLRSEGLTQAIKSARAAHDTRHLANILAACLWN</sequence>
<gene>
    <name evidence="1" type="ORF">TK0001_0077</name>
</gene>
<accession>A0A2N9AH35</accession>
<evidence type="ECO:0000313" key="1">
    <source>
        <dbReference type="EMBL" id="SOR26679.1"/>
    </source>
</evidence>
<organism evidence="1 2">
    <name type="scientific">Methylorubrum extorquens</name>
    <name type="common">Methylobacterium dichloromethanicum</name>
    <name type="synonym">Methylobacterium extorquens</name>
    <dbReference type="NCBI Taxonomy" id="408"/>
    <lineage>
        <taxon>Bacteria</taxon>
        <taxon>Pseudomonadati</taxon>
        <taxon>Pseudomonadota</taxon>
        <taxon>Alphaproteobacteria</taxon>
        <taxon>Hyphomicrobiales</taxon>
        <taxon>Methylobacteriaceae</taxon>
        <taxon>Methylorubrum</taxon>
    </lineage>
</organism>
<dbReference type="Proteomes" id="UP000233769">
    <property type="component" value="Chromosome tk0001"/>
</dbReference>
<protein>
    <submittedName>
        <fullName evidence="1">Uncharacterized protein</fullName>
    </submittedName>
</protein>
<name>A0A2N9AH35_METEX</name>
<dbReference type="AlphaFoldDB" id="A0A2N9AH35"/>